<evidence type="ECO:0000313" key="3">
    <source>
        <dbReference type="Proteomes" id="UP000267448"/>
    </source>
</evidence>
<name>A0A431WR07_9GAMM</name>
<gene>
    <name evidence="2" type="ORF">EKG38_14365</name>
</gene>
<keyword evidence="1" id="KW-0732">Signal</keyword>
<feature type="chain" id="PRO_5019200022" description="DUF2946 domain-containing protein" evidence="1">
    <location>
        <begin position="26"/>
        <end position="145"/>
    </location>
</feature>
<keyword evidence="3" id="KW-1185">Reference proteome</keyword>
<dbReference type="AlphaFoldDB" id="A0A431WR07"/>
<proteinExistence type="predicted"/>
<accession>A0A431WR07</accession>
<sequence length="145" mass="15793">MFKSVRRHALVFLALLAMLSQGLMTNGFSMVRNAEAHEAMMSESHDSDMMSMGDGANCHSEQTSNTDHCCDNEQNEVLPGTAQNCCDGDGFCQGNCSHCLVISVTGTLFYAKSWPGFSPSQLSMATQMPYFHSISLTTDLRPPIA</sequence>
<evidence type="ECO:0008006" key="4">
    <source>
        <dbReference type="Google" id="ProtNLM"/>
    </source>
</evidence>
<feature type="signal peptide" evidence="1">
    <location>
        <begin position="1"/>
        <end position="25"/>
    </location>
</feature>
<protein>
    <recommendedName>
        <fullName evidence="4">DUF2946 domain-containing protein</fullName>
    </recommendedName>
</protein>
<evidence type="ECO:0000256" key="1">
    <source>
        <dbReference type="SAM" id="SignalP"/>
    </source>
</evidence>
<reference evidence="2 3" key="1">
    <citation type="submission" date="2018-12" db="EMBL/GenBank/DDBJ databases">
        <authorList>
            <person name="Yu L."/>
        </authorList>
    </citation>
    <scope>NUCLEOTIDE SEQUENCE [LARGE SCALE GENOMIC DNA]</scope>
    <source>
        <strain evidence="2 3">HAW-EB2</strain>
    </source>
</reference>
<dbReference type="OrthoDB" id="6264503at2"/>
<dbReference type="EMBL" id="RXNU01000007">
    <property type="protein sequence ID" value="RTR38148.1"/>
    <property type="molecule type" value="Genomic_DNA"/>
</dbReference>
<dbReference type="RefSeq" id="WP_041421480.1">
    <property type="nucleotide sequence ID" value="NZ_RXNU01000007.1"/>
</dbReference>
<evidence type="ECO:0000313" key="2">
    <source>
        <dbReference type="EMBL" id="RTR38148.1"/>
    </source>
</evidence>
<comment type="caution">
    <text evidence="2">The sequence shown here is derived from an EMBL/GenBank/DDBJ whole genome shotgun (WGS) entry which is preliminary data.</text>
</comment>
<organism evidence="2 3">
    <name type="scientific">Shewanella canadensis</name>
    <dbReference type="NCBI Taxonomy" id="271096"/>
    <lineage>
        <taxon>Bacteria</taxon>
        <taxon>Pseudomonadati</taxon>
        <taxon>Pseudomonadota</taxon>
        <taxon>Gammaproteobacteria</taxon>
        <taxon>Alteromonadales</taxon>
        <taxon>Shewanellaceae</taxon>
        <taxon>Shewanella</taxon>
    </lineage>
</organism>
<dbReference type="Proteomes" id="UP000267448">
    <property type="component" value="Unassembled WGS sequence"/>
</dbReference>